<accession>A0A964UPL8</accession>
<protein>
    <submittedName>
        <fullName evidence="1">Uncharacterized protein</fullName>
    </submittedName>
</protein>
<reference evidence="1" key="1">
    <citation type="submission" date="2020-01" db="EMBL/GenBank/DDBJ databases">
        <title>Whole-genome analyses of novel actinobacteria.</title>
        <authorList>
            <person name="Sahin N."/>
        </authorList>
    </citation>
    <scope>NUCLEOTIDE SEQUENCE</scope>
    <source>
        <strain evidence="1">YC537</strain>
    </source>
</reference>
<gene>
    <name evidence="1" type="ORF">GUY60_16230</name>
</gene>
<organism evidence="1 2">
    <name type="scientific">Streptomyces boluensis</name>
    <dbReference type="NCBI Taxonomy" id="1775135"/>
    <lineage>
        <taxon>Bacteria</taxon>
        <taxon>Bacillati</taxon>
        <taxon>Actinomycetota</taxon>
        <taxon>Actinomycetes</taxon>
        <taxon>Kitasatosporales</taxon>
        <taxon>Streptomycetaceae</taxon>
        <taxon>Streptomyces</taxon>
    </lineage>
</organism>
<dbReference type="OrthoDB" id="7582652at2"/>
<comment type="caution">
    <text evidence="1">The sequence shown here is derived from an EMBL/GenBank/DDBJ whole genome shotgun (WGS) entry which is preliminary data.</text>
</comment>
<evidence type="ECO:0000313" key="1">
    <source>
        <dbReference type="EMBL" id="NBE52946.1"/>
    </source>
</evidence>
<dbReference type="Proteomes" id="UP000598297">
    <property type="component" value="Unassembled WGS sequence"/>
</dbReference>
<evidence type="ECO:0000313" key="2">
    <source>
        <dbReference type="Proteomes" id="UP000598297"/>
    </source>
</evidence>
<sequence length="112" mass="12582">MTAEELTEIQERADAATPGPWYVRHLDDTHAMNLVAVSTSPDTGLGERHPGFDHQAMVAATLVQEPRYVDVSDELWDENAHFIAHAREDVPRLLAEIHRLRRLLQAHGAPTQ</sequence>
<keyword evidence="2" id="KW-1185">Reference proteome</keyword>
<dbReference type="EMBL" id="JAAAHS010000110">
    <property type="protein sequence ID" value="NBE52946.1"/>
    <property type="molecule type" value="Genomic_DNA"/>
</dbReference>
<name>A0A964UPL8_9ACTN</name>
<proteinExistence type="predicted"/>
<dbReference type="AlphaFoldDB" id="A0A964UPL8"/>